<keyword evidence="2" id="KW-1185">Reference proteome</keyword>
<organism evidence="1 2">
    <name type="scientific">Paramecium pentaurelia</name>
    <dbReference type="NCBI Taxonomy" id="43138"/>
    <lineage>
        <taxon>Eukaryota</taxon>
        <taxon>Sar</taxon>
        <taxon>Alveolata</taxon>
        <taxon>Ciliophora</taxon>
        <taxon>Intramacronucleata</taxon>
        <taxon>Oligohymenophorea</taxon>
        <taxon>Peniculida</taxon>
        <taxon>Parameciidae</taxon>
        <taxon>Paramecium</taxon>
    </lineage>
</organism>
<comment type="caution">
    <text evidence="1">The sequence shown here is derived from an EMBL/GenBank/DDBJ whole genome shotgun (WGS) entry which is preliminary data.</text>
</comment>
<evidence type="ECO:0000313" key="1">
    <source>
        <dbReference type="EMBL" id="CAD8145541.1"/>
    </source>
</evidence>
<dbReference type="AlphaFoldDB" id="A0A8S1SV49"/>
<proteinExistence type="predicted"/>
<sequence>MGGVQSINRNCKKSLLICLQLLVEDVEYYADSKFLAQLKTIQISFSNNFEKNRKKVIDLLKQSIPPQISFHEDVLLNNISSAFQCSLIRSNNYKSKTFKDITMDKEFVKTFRLMNFSGLQQKYENCYQNNLVLLYQGLKSYCNLANQIIKELNQNLDVQCKVYVLIWEHFQNHLCKLSISEIYDLQPLNQFFNENYTIISPSLKIESIGGKLWGTSVQQLNIDYIKQQFKITRRDHAQQNICLFQVFNAFIDMNIDAAHLQWIGVSDFEFSGSLKLLIDFIIEDTNEFFIQLNEKSQGNLLLLLDLWEKDDNFMKSVLPTWICENILNTLFFSFFEQKIREKIKLMQINQQKNLIEKYCKQRVDIDFQNQLEQAKKSLESVFFQFDYYHIQNIEPTLQIMIKQLRSEKEFSSIILASEKTQQGPSDLLIQQNSNILSDADVDVHHIQSNIFDPQDADLFESKQQNSDLLSPEDEIAQICQKYDQKKNNIQLNIQQRDEKIKLRNRNIQPISKELFKVFSFVHSISQEQVDIIVNLLIEKKHKEINFINNNLFVNQECFKGSIAAELLFLMQK</sequence>
<dbReference type="EMBL" id="CAJJDO010000014">
    <property type="protein sequence ID" value="CAD8145541.1"/>
    <property type="molecule type" value="Genomic_DNA"/>
</dbReference>
<reference evidence="1" key="1">
    <citation type="submission" date="2021-01" db="EMBL/GenBank/DDBJ databases">
        <authorList>
            <consortium name="Genoscope - CEA"/>
            <person name="William W."/>
        </authorList>
    </citation>
    <scope>NUCLEOTIDE SEQUENCE</scope>
</reference>
<protein>
    <submittedName>
        <fullName evidence="1">Uncharacterized protein</fullName>
    </submittedName>
</protein>
<dbReference type="Proteomes" id="UP000689195">
    <property type="component" value="Unassembled WGS sequence"/>
</dbReference>
<name>A0A8S1SV49_9CILI</name>
<evidence type="ECO:0000313" key="2">
    <source>
        <dbReference type="Proteomes" id="UP000689195"/>
    </source>
</evidence>
<gene>
    <name evidence="1" type="ORF">PPENT_87.1.T0140295</name>
</gene>
<accession>A0A8S1SV49</accession>
<dbReference type="OrthoDB" id="293054at2759"/>